<organism evidence="1 2">
    <name type="scientific">Macrosiphum euphorbiae</name>
    <name type="common">potato aphid</name>
    <dbReference type="NCBI Taxonomy" id="13131"/>
    <lineage>
        <taxon>Eukaryota</taxon>
        <taxon>Metazoa</taxon>
        <taxon>Ecdysozoa</taxon>
        <taxon>Arthropoda</taxon>
        <taxon>Hexapoda</taxon>
        <taxon>Insecta</taxon>
        <taxon>Pterygota</taxon>
        <taxon>Neoptera</taxon>
        <taxon>Paraneoptera</taxon>
        <taxon>Hemiptera</taxon>
        <taxon>Sternorrhyncha</taxon>
        <taxon>Aphidomorpha</taxon>
        <taxon>Aphidoidea</taxon>
        <taxon>Aphididae</taxon>
        <taxon>Macrosiphini</taxon>
        <taxon>Macrosiphum</taxon>
    </lineage>
</organism>
<dbReference type="Proteomes" id="UP001160148">
    <property type="component" value="Unassembled WGS sequence"/>
</dbReference>
<evidence type="ECO:0000313" key="1">
    <source>
        <dbReference type="EMBL" id="CAI6359221.1"/>
    </source>
</evidence>
<gene>
    <name evidence="1" type="ORF">MEUPH1_LOCUS14651</name>
</gene>
<accession>A0AAV0WTQ6</accession>
<name>A0AAV0WTQ6_9HEMI</name>
<keyword evidence="2" id="KW-1185">Reference proteome</keyword>
<evidence type="ECO:0000313" key="2">
    <source>
        <dbReference type="Proteomes" id="UP001160148"/>
    </source>
</evidence>
<reference evidence="1 2" key="1">
    <citation type="submission" date="2023-01" db="EMBL/GenBank/DDBJ databases">
        <authorList>
            <person name="Whitehead M."/>
        </authorList>
    </citation>
    <scope>NUCLEOTIDE SEQUENCE [LARGE SCALE GENOMIC DNA]</scope>
</reference>
<dbReference type="AlphaFoldDB" id="A0AAV0WTQ6"/>
<comment type="caution">
    <text evidence="1">The sequence shown here is derived from an EMBL/GenBank/DDBJ whole genome shotgun (WGS) entry which is preliminary data.</text>
</comment>
<proteinExistence type="predicted"/>
<sequence>MSTQEEFTVPLSQYDKAVERAVKAETKMDSNDALKWFVTARSAIEDFEETHFRKIRIQVSKDINDLFERRRLRRELRWQHILENSEGYPVKKLLERLEQNNITKDQFCLRISLAYGLLSKMIHNTVLTPGSGKILFSFLTTDEDVNKAIKIFMQGFEIKDQIIEIIK</sequence>
<dbReference type="EMBL" id="CARXXK010000002">
    <property type="protein sequence ID" value="CAI6359221.1"/>
    <property type="molecule type" value="Genomic_DNA"/>
</dbReference>
<protein>
    <submittedName>
        <fullName evidence="1">Uncharacterized protein</fullName>
    </submittedName>
</protein>